<protein>
    <recommendedName>
        <fullName evidence="6">SEA domain-containing protein</fullName>
    </recommendedName>
</protein>
<keyword evidence="3" id="KW-0732">Signal</keyword>
<feature type="region of interest" description="Disordered" evidence="1">
    <location>
        <begin position="196"/>
        <end position="215"/>
    </location>
</feature>
<keyword evidence="2" id="KW-0472">Membrane</keyword>
<feature type="compositionally biased region" description="Low complexity" evidence="1">
    <location>
        <begin position="1299"/>
        <end position="1313"/>
    </location>
</feature>
<feature type="region of interest" description="Disordered" evidence="1">
    <location>
        <begin position="424"/>
        <end position="459"/>
    </location>
</feature>
<feature type="compositionally biased region" description="Polar residues" evidence="1">
    <location>
        <begin position="424"/>
        <end position="438"/>
    </location>
</feature>
<feature type="compositionally biased region" description="Polar residues" evidence="1">
    <location>
        <begin position="785"/>
        <end position="796"/>
    </location>
</feature>
<feature type="region of interest" description="Disordered" evidence="1">
    <location>
        <begin position="99"/>
        <end position="148"/>
    </location>
</feature>
<name>A0A4S2L8L9_OPIFE</name>
<comment type="caution">
    <text evidence="4">The sequence shown here is derived from an EMBL/GenBank/DDBJ whole genome shotgun (WGS) entry which is preliminary data.</text>
</comment>
<keyword evidence="2" id="KW-0812">Transmembrane</keyword>
<evidence type="ECO:0008006" key="6">
    <source>
        <dbReference type="Google" id="ProtNLM"/>
    </source>
</evidence>
<reference evidence="4 5" key="1">
    <citation type="journal article" date="2019" name="BMC Genomics">
        <title>New insights from Opisthorchis felineus genome: update on genomics of the epidemiologically important liver flukes.</title>
        <authorList>
            <person name="Ershov N.I."/>
            <person name="Mordvinov V.A."/>
            <person name="Prokhortchouk E.B."/>
            <person name="Pakharukova M.Y."/>
            <person name="Gunbin K.V."/>
            <person name="Ustyantsev K."/>
            <person name="Genaev M.A."/>
            <person name="Blinov A.G."/>
            <person name="Mazur A."/>
            <person name="Boulygina E."/>
            <person name="Tsygankova S."/>
            <person name="Khrameeva E."/>
            <person name="Chekanov N."/>
            <person name="Fan G."/>
            <person name="Xiao A."/>
            <person name="Zhang H."/>
            <person name="Xu X."/>
            <person name="Yang H."/>
            <person name="Solovyev V."/>
            <person name="Lee S.M."/>
            <person name="Liu X."/>
            <person name="Afonnikov D.A."/>
            <person name="Skryabin K.G."/>
        </authorList>
    </citation>
    <scope>NUCLEOTIDE SEQUENCE [LARGE SCALE GENOMIC DNA]</scope>
    <source>
        <strain evidence="4">AK-0245</strain>
        <tissue evidence="4">Whole organism</tissue>
    </source>
</reference>
<dbReference type="STRING" id="147828.A0A4S2L8L9"/>
<evidence type="ECO:0000256" key="2">
    <source>
        <dbReference type="SAM" id="Phobius"/>
    </source>
</evidence>
<feature type="compositionally biased region" description="Low complexity" evidence="1">
    <location>
        <begin position="553"/>
        <end position="563"/>
    </location>
</feature>
<feature type="signal peptide" evidence="3">
    <location>
        <begin position="1"/>
        <end position="20"/>
    </location>
</feature>
<feature type="compositionally biased region" description="Polar residues" evidence="1">
    <location>
        <begin position="700"/>
        <end position="721"/>
    </location>
</feature>
<feature type="compositionally biased region" description="Low complexity" evidence="1">
    <location>
        <begin position="797"/>
        <end position="809"/>
    </location>
</feature>
<feature type="compositionally biased region" description="Polar residues" evidence="1">
    <location>
        <begin position="994"/>
        <end position="1006"/>
    </location>
</feature>
<feature type="transmembrane region" description="Helical" evidence="2">
    <location>
        <begin position="1091"/>
        <end position="1116"/>
    </location>
</feature>
<keyword evidence="2" id="KW-1133">Transmembrane helix</keyword>
<feature type="compositionally biased region" description="Polar residues" evidence="1">
    <location>
        <begin position="1013"/>
        <end position="1022"/>
    </location>
</feature>
<feature type="region of interest" description="Disordered" evidence="1">
    <location>
        <begin position="743"/>
        <end position="763"/>
    </location>
</feature>
<evidence type="ECO:0000256" key="1">
    <source>
        <dbReference type="SAM" id="MobiDB-lite"/>
    </source>
</evidence>
<organism evidence="4 5">
    <name type="scientific">Opisthorchis felineus</name>
    <dbReference type="NCBI Taxonomy" id="147828"/>
    <lineage>
        <taxon>Eukaryota</taxon>
        <taxon>Metazoa</taxon>
        <taxon>Spiralia</taxon>
        <taxon>Lophotrochozoa</taxon>
        <taxon>Platyhelminthes</taxon>
        <taxon>Trematoda</taxon>
        <taxon>Digenea</taxon>
        <taxon>Opisthorchiida</taxon>
        <taxon>Opisthorchiata</taxon>
        <taxon>Opisthorchiidae</taxon>
        <taxon>Opisthorchis</taxon>
    </lineage>
</organism>
<dbReference type="OrthoDB" id="6269296at2759"/>
<feature type="compositionally biased region" description="Polar residues" evidence="1">
    <location>
        <begin position="196"/>
        <end position="205"/>
    </location>
</feature>
<sequence>MNFICANSLLLLLCTSLMSAVVDREQNSVSSIVKKVERYKRNNLDSNLEPILEDPGERNELDQVLSLPDAMNLPSSAPVELEMDAKIRLFGQEDTIQNDELNPANLGLSAPTEHGSTEVNKGQDDFHASVPGEPETGDLHDTNSAGEHTSEAIITKLTELRSEDETTVGFTASTADEFSAEDVAALSNDLTTMTTSDVPVTSASPASLPVEPVSNQDDLSVLTSSLASTVEIRDDESPEITISVNEPTVTEPPASESISFSDDGSIKTELNTPSAEDLAQTTGLIPETISEKLDTDQPTTSESQGVPDYIITDAALQVTETATSEESVRSSENIDNNIDNSVENELIMTTSGEKFTTEESSAGHSENLGSTESAITETEYITTDAILSVTQTDISEIFFYSSETTSSADDDAVVTERLKSINDYTDPTVASSTGTQSIGLDASPTEYSPSIEPDPLTLSTEDSAKVDDVITSEVCKPLDQVTSKEESSRVLCDLSTMEGVQTSTPIPEDTSEINDLLSPGLAAETVEIVTVVHATDDEVERSAMITEQEEISSEPSVQQESEQTQVGDIVSGDTPVGTKPATLEQEQAFMPSGPQTPATEEPTISPELPVTTFVSITSSVLLDLETISKHVPEQVITQSILEFDATSEAMVPSGTPEKHPPVLLAESSSEITTADSTEAAIVEVTENIVVTIEPHEKTMDSVQDTVSPTDSGRGDTSGTEQEPTEAELDATFSTLTLLTVTDQPPESETEMSTSVTVEEQTTTEGSLLELDILTKVPKETYHDQSITEYSDTSKAPSDTTQSGSVVGSTTDVQPYETTEVLFPKEEEQKTGAIITDHVTSDSSVTVLPDTTSHVSETTLFTEEPSQTLGSTEVPDMLMTTANLEFDNDLGSGSSPIITSEVSTGTATLLPEFEFKATPTGASEPGAIGPEVTTDDWIGHSVPDAEIFQDEKEQPLDVVYTPEMSSRVSSEIAVESAEPELETSTPLQEPDTEESTNMPTIPLTATTMEDGPKLSTSMMTSTAAPPGTDLETAKFSHSPVYSPKPPWQPIKGNENTEDDTAPSEATPPKLVDVPAKPIDTQHIRQFSFSRGLTVGLVLLTLLFIILLVGISLFVIWLRRNRARPTSESVIDKFEAPRASGAQINEAKERLRKFSNSELPEQMPVRTSRSPRREAYLAANRLKVEGLNHRNLMRRRQQHKRARLLAHDALIEDAAPSPPCRPRCISDIGLETDAGMNKSVILVGASACHRSSHELGRSSNAYLPRSLNLNDPDVFLHTSGSLLEEDVQVSDASARDNVTKNRNNNNSLRNPYYSNGKRNGSHQCSTTWKYIDET</sequence>
<feature type="region of interest" description="Disordered" evidence="1">
    <location>
        <begin position="1286"/>
        <end position="1318"/>
    </location>
</feature>
<feature type="region of interest" description="Disordered" evidence="1">
    <location>
        <begin position="697"/>
        <end position="726"/>
    </location>
</feature>
<dbReference type="EMBL" id="SJOL01009171">
    <property type="protein sequence ID" value="TGZ58666.1"/>
    <property type="molecule type" value="Genomic_DNA"/>
</dbReference>
<keyword evidence="5" id="KW-1185">Reference proteome</keyword>
<feature type="region of interest" description="Disordered" evidence="1">
    <location>
        <begin position="785"/>
        <end position="809"/>
    </location>
</feature>
<evidence type="ECO:0000313" key="5">
    <source>
        <dbReference type="Proteomes" id="UP000308267"/>
    </source>
</evidence>
<feature type="region of interest" description="Disordered" evidence="1">
    <location>
        <begin position="971"/>
        <end position="1072"/>
    </location>
</feature>
<feature type="compositionally biased region" description="Low complexity" evidence="1">
    <location>
        <begin position="750"/>
        <end position="763"/>
    </location>
</feature>
<feature type="region of interest" description="Disordered" evidence="1">
    <location>
        <begin position="549"/>
        <end position="573"/>
    </location>
</feature>
<gene>
    <name evidence="4" type="ORF">CRM22_009509</name>
</gene>
<dbReference type="Proteomes" id="UP000308267">
    <property type="component" value="Unassembled WGS sequence"/>
</dbReference>
<feature type="chain" id="PRO_5020439978" description="SEA domain-containing protein" evidence="3">
    <location>
        <begin position="21"/>
        <end position="1332"/>
    </location>
</feature>
<proteinExistence type="predicted"/>
<evidence type="ECO:0000256" key="3">
    <source>
        <dbReference type="SAM" id="SignalP"/>
    </source>
</evidence>
<accession>A0A4S2L8L9</accession>
<evidence type="ECO:0000313" key="4">
    <source>
        <dbReference type="EMBL" id="TGZ58666.1"/>
    </source>
</evidence>